<dbReference type="InterPro" id="IPR000887">
    <property type="entry name" value="Aldlse_KDPG_KHG"/>
</dbReference>
<evidence type="ECO:0000256" key="4">
    <source>
        <dbReference type="ARBA" id="ARBA00023239"/>
    </source>
</evidence>
<evidence type="ECO:0000256" key="3">
    <source>
        <dbReference type="ARBA" id="ARBA00011233"/>
    </source>
</evidence>
<evidence type="ECO:0000256" key="5">
    <source>
        <dbReference type="ARBA" id="ARBA00023277"/>
    </source>
</evidence>
<dbReference type="AlphaFoldDB" id="A0AAU7CGQ9"/>
<name>A0AAU7CGQ9_9BACT</name>
<dbReference type="Pfam" id="PF01081">
    <property type="entry name" value="Aldolase"/>
    <property type="match status" value="1"/>
</dbReference>
<accession>A0AAU7CGQ9</accession>
<protein>
    <submittedName>
        <fullName evidence="6">Bifunctional 4-hydroxy-2-oxoglutarate aldolase/2-dehydro-3-deoxy-phosphogluconate aldolase</fullName>
        <ecNumber evidence="6">4.1.2.14</ecNumber>
        <ecNumber evidence="6">4.1.3.16</ecNumber>
    </submittedName>
</protein>
<organism evidence="6">
    <name type="scientific">Singulisphaera sp. Ch08</name>
    <dbReference type="NCBI Taxonomy" id="3120278"/>
    <lineage>
        <taxon>Bacteria</taxon>
        <taxon>Pseudomonadati</taxon>
        <taxon>Planctomycetota</taxon>
        <taxon>Planctomycetia</taxon>
        <taxon>Isosphaerales</taxon>
        <taxon>Isosphaeraceae</taxon>
        <taxon>Singulisphaera</taxon>
    </lineage>
</organism>
<dbReference type="GO" id="GO:0008700">
    <property type="term" value="F:(R,S)-4-hydroxy-2-oxoglutarate aldolase activity"/>
    <property type="evidence" value="ECO:0007669"/>
    <property type="project" value="UniProtKB-EC"/>
</dbReference>
<gene>
    <name evidence="6" type="primary">eda</name>
    <name evidence="6" type="ORF">V5E97_00005</name>
</gene>
<dbReference type="EC" id="4.1.2.14" evidence="6"/>
<dbReference type="PANTHER" id="PTHR30246:SF1">
    <property type="entry name" value="2-DEHYDRO-3-DEOXY-6-PHOSPHOGALACTONATE ALDOLASE-RELATED"/>
    <property type="match status" value="1"/>
</dbReference>
<dbReference type="CDD" id="cd00452">
    <property type="entry name" value="KDPG_aldolase"/>
    <property type="match status" value="1"/>
</dbReference>
<evidence type="ECO:0000256" key="1">
    <source>
        <dbReference type="ARBA" id="ARBA00004761"/>
    </source>
</evidence>
<dbReference type="GO" id="GO:0008675">
    <property type="term" value="F:2-dehydro-3-deoxy-phosphogluconate aldolase activity"/>
    <property type="evidence" value="ECO:0007669"/>
    <property type="project" value="UniProtKB-EC"/>
</dbReference>
<dbReference type="NCBIfam" id="TIGR01182">
    <property type="entry name" value="eda"/>
    <property type="match status" value="1"/>
</dbReference>
<comment type="subunit">
    <text evidence="3">Homotrimer.</text>
</comment>
<dbReference type="SUPFAM" id="SSF51569">
    <property type="entry name" value="Aldolase"/>
    <property type="match status" value="1"/>
</dbReference>
<evidence type="ECO:0000256" key="2">
    <source>
        <dbReference type="ARBA" id="ARBA00006906"/>
    </source>
</evidence>
<dbReference type="EC" id="4.1.3.16" evidence="6"/>
<keyword evidence="4 6" id="KW-0456">Lyase</keyword>
<comment type="similarity">
    <text evidence="2">Belongs to the KHG/KDPG aldolase family.</text>
</comment>
<dbReference type="PANTHER" id="PTHR30246">
    <property type="entry name" value="2-KETO-3-DEOXY-6-PHOSPHOGLUCONATE ALDOLASE"/>
    <property type="match status" value="1"/>
</dbReference>
<keyword evidence="5" id="KW-0119">Carbohydrate metabolism</keyword>
<evidence type="ECO:0000313" key="6">
    <source>
        <dbReference type="EMBL" id="XBH04431.1"/>
    </source>
</evidence>
<proteinExistence type="inferred from homology"/>
<sequence>MSREATLKRILEGGVVAVVRAESGESLLQVVRALADGGVTAAEITFTVPNALEVIRQVRQEIGDAIVLGAGTVLDTETARAALLAGAEYIVAPSLNLDVIRLCRRYDKVVMPGAFTPTEVVAAWEAGADVVKIFPADVGGPPYLKALRGPLPQIRMMPTGGVDLDTAESFLKAGACCLGVGSSLVEPKTVARGDFDRIRDLASQYAAIVRRFRGSA</sequence>
<comment type="pathway">
    <text evidence="1">Carbohydrate acid metabolism.</text>
</comment>
<dbReference type="Gene3D" id="3.20.20.70">
    <property type="entry name" value="Aldolase class I"/>
    <property type="match status" value="1"/>
</dbReference>
<dbReference type="EMBL" id="CP155447">
    <property type="protein sequence ID" value="XBH04431.1"/>
    <property type="molecule type" value="Genomic_DNA"/>
</dbReference>
<dbReference type="RefSeq" id="WP_406697193.1">
    <property type="nucleotide sequence ID" value="NZ_CP155447.1"/>
</dbReference>
<dbReference type="InterPro" id="IPR013785">
    <property type="entry name" value="Aldolase_TIM"/>
</dbReference>
<reference evidence="6" key="1">
    <citation type="submission" date="2024-05" db="EMBL/GenBank/DDBJ databases">
        <title>Planctomycetes of the genus Singulisphaera possess chitinolytic capabilities.</title>
        <authorList>
            <person name="Ivanova A."/>
        </authorList>
    </citation>
    <scope>NUCLEOTIDE SEQUENCE</scope>
    <source>
        <strain evidence="6">Ch08T</strain>
    </source>
</reference>